<name>A0A392VYP1_9FABA</name>
<accession>A0A392VYP1</accession>
<sequence>MNGGDITGDCVLEFKLDVLSN</sequence>
<comment type="caution">
    <text evidence="1">The sequence shown here is derived from an EMBL/GenBank/DDBJ whole genome shotgun (WGS) entry which is preliminary data.</text>
</comment>
<dbReference type="Proteomes" id="UP000265520">
    <property type="component" value="Unassembled WGS sequence"/>
</dbReference>
<evidence type="ECO:0000313" key="1">
    <source>
        <dbReference type="EMBL" id="MCI93498.1"/>
    </source>
</evidence>
<reference evidence="1 2" key="1">
    <citation type="journal article" date="2018" name="Front. Plant Sci.">
        <title>Red Clover (Trifolium pratense) and Zigzag Clover (T. medium) - A Picture of Genomic Similarities and Differences.</title>
        <authorList>
            <person name="Dluhosova J."/>
            <person name="Istvanek J."/>
            <person name="Nedelnik J."/>
            <person name="Repkova J."/>
        </authorList>
    </citation>
    <scope>NUCLEOTIDE SEQUENCE [LARGE SCALE GENOMIC DNA]</scope>
    <source>
        <strain evidence="2">cv. 10/8</strain>
        <tissue evidence="1">Leaf</tissue>
    </source>
</reference>
<feature type="non-terminal residue" evidence="1">
    <location>
        <position position="21"/>
    </location>
</feature>
<evidence type="ECO:0000313" key="2">
    <source>
        <dbReference type="Proteomes" id="UP000265520"/>
    </source>
</evidence>
<dbReference type="AlphaFoldDB" id="A0A392VYP1"/>
<protein>
    <submittedName>
        <fullName evidence="1">Uncharacterized protein</fullName>
    </submittedName>
</protein>
<organism evidence="1 2">
    <name type="scientific">Trifolium medium</name>
    <dbReference type="NCBI Taxonomy" id="97028"/>
    <lineage>
        <taxon>Eukaryota</taxon>
        <taxon>Viridiplantae</taxon>
        <taxon>Streptophyta</taxon>
        <taxon>Embryophyta</taxon>
        <taxon>Tracheophyta</taxon>
        <taxon>Spermatophyta</taxon>
        <taxon>Magnoliopsida</taxon>
        <taxon>eudicotyledons</taxon>
        <taxon>Gunneridae</taxon>
        <taxon>Pentapetalae</taxon>
        <taxon>rosids</taxon>
        <taxon>fabids</taxon>
        <taxon>Fabales</taxon>
        <taxon>Fabaceae</taxon>
        <taxon>Papilionoideae</taxon>
        <taxon>50 kb inversion clade</taxon>
        <taxon>NPAAA clade</taxon>
        <taxon>Hologalegina</taxon>
        <taxon>IRL clade</taxon>
        <taxon>Trifolieae</taxon>
        <taxon>Trifolium</taxon>
    </lineage>
</organism>
<keyword evidence="2" id="KW-1185">Reference proteome</keyword>
<dbReference type="EMBL" id="LXQA011330823">
    <property type="protein sequence ID" value="MCI93498.1"/>
    <property type="molecule type" value="Genomic_DNA"/>
</dbReference>
<proteinExistence type="predicted"/>